<dbReference type="RefSeq" id="WP_038699629.1">
    <property type="nucleotide sequence ID" value="NZ_CP009286.1"/>
</dbReference>
<evidence type="ECO:0000313" key="3">
    <source>
        <dbReference type="EMBL" id="AIQ66079.1"/>
    </source>
</evidence>
<evidence type="ECO:0000259" key="2">
    <source>
        <dbReference type="Pfam" id="PF08327"/>
    </source>
</evidence>
<dbReference type="Gene3D" id="3.30.530.20">
    <property type="match status" value="1"/>
</dbReference>
<reference evidence="3 4" key="1">
    <citation type="submission" date="2014-08" db="EMBL/GenBank/DDBJ databases">
        <title>Comparative genomics of the Paenibacillus odorifer group.</title>
        <authorList>
            <person name="den Bakker H.C."/>
            <person name="Tsai Y.-C."/>
            <person name="Martin N."/>
            <person name="Korlach J."/>
            <person name="Wiedmann M."/>
        </authorList>
    </citation>
    <scope>NUCLEOTIDE SEQUENCE [LARGE SCALE GENOMIC DNA]</scope>
    <source>
        <strain evidence="3 4">DSM 14472</strain>
    </source>
</reference>
<comment type="similarity">
    <text evidence="1">Belongs to the AHA1 family.</text>
</comment>
<dbReference type="EMBL" id="CP009286">
    <property type="protein sequence ID" value="AIQ66079.1"/>
    <property type="molecule type" value="Genomic_DNA"/>
</dbReference>
<dbReference type="InterPro" id="IPR023393">
    <property type="entry name" value="START-like_dom_sf"/>
</dbReference>
<dbReference type="Pfam" id="PF08327">
    <property type="entry name" value="AHSA1"/>
    <property type="match status" value="1"/>
</dbReference>
<evidence type="ECO:0000313" key="4">
    <source>
        <dbReference type="Proteomes" id="UP000029507"/>
    </source>
</evidence>
<gene>
    <name evidence="3" type="ORF">PSTEL_26145</name>
</gene>
<dbReference type="SUPFAM" id="SSF55961">
    <property type="entry name" value="Bet v1-like"/>
    <property type="match status" value="1"/>
</dbReference>
<evidence type="ECO:0000256" key="1">
    <source>
        <dbReference type="ARBA" id="ARBA00006817"/>
    </source>
</evidence>
<name>A0A089NB37_9BACL</name>
<sequence>MDLNNEQNLPDVVQTVTIEAPIEKVWSKVSTAEGIAQWFMPNDFKAEVGHEFHIQSPFGASPCKVTEVNPPYGLSFDWDTEGWTVTFKLKDLGDRTEFTLIHGGWKRPDELVGKAKEKASVIRDRMAGGWVAIVQERLKKAIEA</sequence>
<organism evidence="3 4">
    <name type="scientific">Paenibacillus stellifer</name>
    <dbReference type="NCBI Taxonomy" id="169760"/>
    <lineage>
        <taxon>Bacteria</taxon>
        <taxon>Bacillati</taxon>
        <taxon>Bacillota</taxon>
        <taxon>Bacilli</taxon>
        <taxon>Bacillales</taxon>
        <taxon>Paenibacillaceae</taxon>
        <taxon>Paenibacillus</taxon>
    </lineage>
</organism>
<dbReference type="Proteomes" id="UP000029507">
    <property type="component" value="Chromosome"/>
</dbReference>
<dbReference type="STRING" id="169760.PSTEL_26145"/>
<dbReference type="HOGENOM" id="CLU_108923_9_1_9"/>
<keyword evidence="4" id="KW-1185">Reference proteome</keyword>
<dbReference type="OrthoDB" id="2355173at2"/>
<protein>
    <recommendedName>
        <fullName evidence="2">Activator of Hsp90 ATPase homologue 1/2-like C-terminal domain-containing protein</fullName>
    </recommendedName>
</protein>
<dbReference type="InterPro" id="IPR013538">
    <property type="entry name" value="ASHA1/2-like_C"/>
</dbReference>
<accession>A0A089NB37</accession>
<dbReference type="KEGG" id="pste:PSTEL_26145"/>
<dbReference type="CDD" id="cd07814">
    <property type="entry name" value="SRPBCC_CalC_Aha1-like"/>
    <property type="match status" value="1"/>
</dbReference>
<dbReference type="AlphaFoldDB" id="A0A089NB37"/>
<proteinExistence type="inferred from homology"/>
<feature type="domain" description="Activator of Hsp90 ATPase homologue 1/2-like C-terminal" evidence="2">
    <location>
        <begin position="20"/>
        <end position="142"/>
    </location>
</feature>